<evidence type="ECO:0000313" key="2">
    <source>
        <dbReference type="Proteomes" id="UP001164539"/>
    </source>
</evidence>
<evidence type="ECO:0000313" key="1">
    <source>
        <dbReference type="EMBL" id="KAJ4707197.1"/>
    </source>
</evidence>
<sequence length="221" mass="24557">MENIARDDTAKVQNKDSKANSSNQCKIVYALGGPGSGKSTQCSKIAAHLGFCHLSAGDLLQAEVDSGSDWGKMIQDSKKEGKLVPSEIIVKLLQKAMQGSQNKKFLIDGFPRNEENLAAAENILKIEPDAVLFFDCSEEEMIRRLLNRNQGRVDDNIDTIKKRLKVYFDSTLPVINYYSSKGKIRKIDAQRPIEEVFDSVKGVFSELKAAEPSTNCEHPFT</sequence>
<protein>
    <submittedName>
        <fullName evidence="1">UMP-CMP kinase</fullName>
    </submittedName>
</protein>
<reference evidence="1 2" key="1">
    <citation type="journal article" date="2023" name="Science">
        <title>Complex scaffold remodeling in plant triterpene biosynthesis.</title>
        <authorList>
            <person name="De La Pena R."/>
            <person name="Hodgson H."/>
            <person name="Liu J.C."/>
            <person name="Stephenson M.J."/>
            <person name="Martin A.C."/>
            <person name="Owen C."/>
            <person name="Harkess A."/>
            <person name="Leebens-Mack J."/>
            <person name="Jimenez L.E."/>
            <person name="Osbourn A."/>
            <person name="Sattely E.S."/>
        </authorList>
    </citation>
    <scope>NUCLEOTIDE SEQUENCE [LARGE SCALE GENOMIC DNA]</scope>
    <source>
        <strain evidence="2">cv. JPN11</strain>
        <tissue evidence="1">Leaf</tissue>
    </source>
</reference>
<accession>A0ACC1X788</accession>
<dbReference type="EMBL" id="CM051404">
    <property type="protein sequence ID" value="KAJ4707197.1"/>
    <property type="molecule type" value="Genomic_DNA"/>
</dbReference>
<comment type="caution">
    <text evidence="1">The sequence shown here is derived from an EMBL/GenBank/DDBJ whole genome shotgun (WGS) entry which is preliminary data.</text>
</comment>
<proteinExistence type="predicted"/>
<keyword evidence="2" id="KW-1185">Reference proteome</keyword>
<organism evidence="1 2">
    <name type="scientific">Melia azedarach</name>
    <name type="common">Chinaberry tree</name>
    <dbReference type="NCBI Taxonomy" id="155640"/>
    <lineage>
        <taxon>Eukaryota</taxon>
        <taxon>Viridiplantae</taxon>
        <taxon>Streptophyta</taxon>
        <taxon>Embryophyta</taxon>
        <taxon>Tracheophyta</taxon>
        <taxon>Spermatophyta</taxon>
        <taxon>Magnoliopsida</taxon>
        <taxon>eudicotyledons</taxon>
        <taxon>Gunneridae</taxon>
        <taxon>Pentapetalae</taxon>
        <taxon>rosids</taxon>
        <taxon>malvids</taxon>
        <taxon>Sapindales</taxon>
        <taxon>Meliaceae</taxon>
        <taxon>Melia</taxon>
    </lineage>
</organism>
<dbReference type="Proteomes" id="UP001164539">
    <property type="component" value="Chromosome 11"/>
</dbReference>
<keyword evidence="1" id="KW-0418">Kinase</keyword>
<keyword evidence="1" id="KW-0808">Transferase</keyword>
<name>A0ACC1X788_MELAZ</name>
<gene>
    <name evidence="1" type="ORF">OWV82_020752</name>
</gene>